<dbReference type="Proteomes" id="UP000703893">
    <property type="component" value="Unassembled WGS sequence"/>
</dbReference>
<feature type="transmembrane region" description="Helical" evidence="7">
    <location>
        <begin position="148"/>
        <end position="171"/>
    </location>
</feature>
<dbReference type="InterPro" id="IPR006153">
    <property type="entry name" value="Cation/H_exchanger_TM"/>
</dbReference>
<feature type="transmembrane region" description="Helical" evidence="7">
    <location>
        <begin position="295"/>
        <end position="315"/>
    </location>
</feature>
<dbReference type="InterPro" id="IPR003148">
    <property type="entry name" value="RCK_N"/>
</dbReference>
<feature type="domain" description="RCK N-terminal" evidence="8">
    <location>
        <begin position="411"/>
        <end position="527"/>
    </location>
</feature>
<dbReference type="Pfam" id="PF02080">
    <property type="entry name" value="TrkA_C"/>
    <property type="match status" value="1"/>
</dbReference>
<dbReference type="GO" id="GO:0015297">
    <property type="term" value="F:antiporter activity"/>
    <property type="evidence" value="ECO:0007669"/>
    <property type="project" value="InterPro"/>
</dbReference>
<evidence type="ECO:0000313" key="11">
    <source>
        <dbReference type="Proteomes" id="UP000703893"/>
    </source>
</evidence>
<dbReference type="AlphaFoldDB" id="A0A937X555"/>
<dbReference type="SUPFAM" id="SSF51735">
    <property type="entry name" value="NAD(P)-binding Rossmann-fold domains"/>
    <property type="match status" value="1"/>
</dbReference>
<evidence type="ECO:0000313" key="10">
    <source>
        <dbReference type="EMBL" id="MBM3273811.1"/>
    </source>
</evidence>
<accession>A0A937X555</accession>
<keyword evidence="3" id="KW-0813">Transport</keyword>
<reference evidence="10 11" key="1">
    <citation type="submission" date="2019-03" db="EMBL/GenBank/DDBJ databases">
        <title>Lake Tanganyika Metagenome-Assembled Genomes (MAGs).</title>
        <authorList>
            <person name="Tran P."/>
        </authorList>
    </citation>
    <scope>NUCLEOTIDE SEQUENCE [LARGE SCALE GENOMIC DNA]</scope>
    <source>
        <strain evidence="10">K_DeepCast_65m_m2_236</strain>
    </source>
</reference>
<dbReference type="EMBL" id="VGJX01000054">
    <property type="protein sequence ID" value="MBM3273811.1"/>
    <property type="molecule type" value="Genomic_DNA"/>
</dbReference>
<dbReference type="InterPro" id="IPR038770">
    <property type="entry name" value="Na+/solute_symporter_sf"/>
</dbReference>
<evidence type="ECO:0000259" key="8">
    <source>
        <dbReference type="PROSITE" id="PS51201"/>
    </source>
</evidence>
<evidence type="ECO:0000259" key="9">
    <source>
        <dbReference type="PROSITE" id="PS51202"/>
    </source>
</evidence>
<feature type="transmembrane region" description="Helical" evidence="7">
    <location>
        <begin position="87"/>
        <end position="110"/>
    </location>
</feature>
<dbReference type="Pfam" id="PF00999">
    <property type="entry name" value="Na_H_Exchanger"/>
    <property type="match status" value="1"/>
</dbReference>
<feature type="transmembrane region" description="Helical" evidence="7">
    <location>
        <begin position="32"/>
        <end position="50"/>
    </location>
</feature>
<evidence type="ECO:0000256" key="6">
    <source>
        <dbReference type="ARBA" id="ARBA00023136"/>
    </source>
</evidence>
<feature type="transmembrane region" description="Helical" evidence="7">
    <location>
        <begin position="6"/>
        <end position="25"/>
    </location>
</feature>
<evidence type="ECO:0000256" key="1">
    <source>
        <dbReference type="ARBA" id="ARBA00004141"/>
    </source>
</evidence>
<dbReference type="Gene3D" id="1.20.1530.20">
    <property type="match status" value="1"/>
</dbReference>
<dbReference type="PROSITE" id="PS51201">
    <property type="entry name" value="RCK_N"/>
    <property type="match status" value="1"/>
</dbReference>
<feature type="transmembrane region" description="Helical" evidence="7">
    <location>
        <begin position="357"/>
        <end position="378"/>
    </location>
</feature>
<dbReference type="GO" id="GO:0016020">
    <property type="term" value="C:membrane"/>
    <property type="evidence" value="ECO:0007669"/>
    <property type="project" value="UniProtKB-SubCell"/>
</dbReference>
<dbReference type="PROSITE" id="PS51202">
    <property type="entry name" value="RCK_C"/>
    <property type="match status" value="1"/>
</dbReference>
<dbReference type="InterPro" id="IPR036291">
    <property type="entry name" value="NAD(P)-bd_dom_sf"/>
</dbReference>
<proteinExistence type="inferred from homology"/>
<evidence type="ECO:0000256" key="4">
    <source>
        <dbReference type="ARBA" id="ARBA00022692"/>
    </source>
</evidence>
<dbReference type="PANTHER" id="PTHR42751">
    <property type="entry name" value="SODIUM/HYDROGEN EXCHANGER FAMILY/TRKA DOMAIN PROTEIN"/>
    <property type="match status" value="1"/>
</dbReference>
<sequence>MEGLRIFQDIAALLGAAIAMGFVFHRLRQPTVIGYLIGGLVVGPQGLGLVTDLASIDMFAQIGVVLLLFTLGVEFSLSEIKPVWRVAVFGTIAQIVLTAIVCVGAGPLFGLTTGTAVLLGFVIALSSTMIVLKVLMERGELDSMHGRVSLGILIVQDLSTVPMMLLIPNLADPAAGYGWPMVANLVKAAALLFVMWYIGTKLVPVLTRRIAATGSRELFLLTAIALAFGTAASAYLIGLSVAVGAFLAGIVASESDESHHILVELRPLRDLFSTLFFTSLGGLLDLRFVMAHFPVVLGGVAALAVGKAALIGFLTRSFGYAERTSLAVGGRLAQMGEFSFVLARMGSEAGLLSSDQFSVVLAVALISIILTPAMLAAYHPLYAAFKRRFPERPGLAMVRKPSTTAPLTGMVDHVVVCGFGRVGRNVGEVLFRHQIPMLVIDIDKAVTEDLREKGIPSLYGDAANIEVLRKASLPLAKLLVVALPDPVGTRLAVGHAKQLNDRLQMLCRAHRTADIEELYAQGADQVIQPEFEASVEAIRYTLTVLGYSQQQIDMYTADIRHQHYRQFLDDFKPQDAATIWEALGKQDLQWLVINARSELVGQSLVDSAIRSRTGVAILAIRRNGTTLTNPEADTELGAGDAILVMGLHDQIEMLETLANPPLRQ</sequence>
<dbReference type="GO" id="GO:1902600">
    <property type="term" value="P:proton transmembrane transport"/>
    <property type="evidence" value="ECO:0007669"/>
    <property type="project" value="InterPro"/>
</dbReference>
<name>A0A937X555_9BACT</name>
<dbReference type="InterPro" id="IPR036721">
    <property type="entry name" value="RCK_C_sf"/>
</dbReference>
<dbReference type="GO" id="GO:0006813">
    <property type="term" value="P:potassium ion transport"/>
    <property type="evidence" value="ECO:0007669"/>
    <property type="project" value="InterPro"/>
</dbReference>
<keyword evidence="4 7" id="KW-0812">Transmembrane</keyword>
<dbReference type="InterPro" id="IPR006037">
    <property type="entry name" value="RCK_C"/>
</dbReference>
<feature type="transmembrane region" description="Helical" evidence="7">
    <location>
        <begin position="116"/>
        <end position="136"/>
    </location>
</feature>
<evidence type="ECO:0000256" key="7">
    <source>
        <dbReference type="SAM" id="Phobius"/>
    </source>
</evidence>
<feature type="transmembrane region" description="Helical" evidence="7">
    <location>
        <begin position="56"/>
        <end position="75"/>
    </location>
</feature>
<keyword evidence="5 7" id="KW-1133">Transmembrane helix</keyword>
<gene>
    <name evidence="10" type="ORF">FJZ00_01565</name>
</gene>
<evidence type="ECO:0000256" key="2">
    <source>
        <dbReference type="ARBA" id="ARBA00005551"/>
    </source>
</evidence>
<feature type="domain" description="RCK C-terminal" evidence="9">
    <location>
        <begin position="574"/>
        <end position="660"/>
    </location>
</feature>
<protein>
    <submittedName>
        <fullName evidence="10">Cation:proton antiporter</fullName>
    </submittedName>
</protein>
<comment type="similarity">
    <text evidence="2">Belongs to the monovalent cation:proton antiporter 2 (CPA2) transporter (TC 2.A.37) family.</text>
</comment>
<evidence type="ECO:0000256" key="3">
    <source>
        <dbReference type="ARBA" id="ARBA00022448"/>
    </source>
</evidence>
<feature type="transmembrane region" description="Helical" evidence="7">
    <location>
        <begin position="218"/>
        <end position="251"/>
    </location>
</feature>
<dbReference type="Gene3D" id="3.30.70.1450">
    <property type="entry name" value="Regulator of K+ conductance, C-terminal domain"/>
    <property type="match status" value="1"/>
</dbReference>
<evidence type="ECO:0000256" key="5">
    <source>
        <dbReference type="ARBA" id="ARBA00022989"/>
    </source>
</evidence>
<organism evidence="10 11">
    <name type="scientific">Candidatus Tanganyikabacteria bacterium</name>
    <dbReference type="NCBI Taxonomy" id="2961651"/>
    <lineage>
        <taxon>Bacteria</taxon>
        <taxon>Bacillati</taxon>
        <taxon>Candidatus Sericytochromatia</taxon>
        <taxon>Candidatus Tanganyikabacteria</taxon>
    </lineage>
</organism>
<dbReference type="Gene3D" id="3.40.50.720">
    <property type="entry name" value="NAD(P)-binding Rossmann-like Domain"/>
    <property type="match status" value="1"/>
</dbReference>
<dbReference type="SUPFAM" id="SSF116726">
    <property type="entry name" value="TrkA C-terminal domain-like"/>
    <property type="match status" value="1"/>
</dbReference>
<dbReference type="GO" id="GO:0008324">
    <property type="term" value="F:monoatomic cation transmembrane transporter activity"/>
    <property type="evidence" value="ECO:0007669"/>
    <property type="project" value="InterPro"/>
</dbReference>
<comment type="caution">
    <text evidence="10">The sequence shown here is derived from an EMBL/GenBank/DDBJ whole genome shotgun (WGS) entry which is preliminary data.</text>
</comment>
<feature type="transmembrane region" description="Helical" evidence="7">
    <location>
        <begin position="177"/>
        <end position="198"/>
    </location>
</feature>
<dbReference type="Pfam" id="PF02254">
    <property type="entry name" value="TrkA_N"/>
    <property type="match status" value="1"/>
</dbReference>
<comment type="subcellular location">
    <subcellularLocation>
        <location evidence="1">Membrane</location>
        <topology evidence="1">Multi-pass membrane protein</topology>
    </subcellularLocation>
</comment>
<dbReference type="PANTHER" id="PTHR42751:SF3">
    <property type="entry name" value="SODIUM_GLUTAMATE SYMPORTER"/>
    <property type="match status" value="1"/>
</dbReference>
<keyword evidence="6 7" id="KW-0472">Membrane</keyword>